<dbReference type="GeneID" id="797793"/>
<accession>A0A8M1PZ80</accession>
<name>A0A8M1PZ80_DANRE</name>
<protein>
    <submittedName>
        <fullName evidence="2">Uncharacterized protein isoform X1</fullName>
    </submittedName>
</protein>
<dbReference type="PANTHER" id="PTHR13333:SF7">
    <property type="entry name" value="M-AAA PROTEASE-INTERACTING PROTEIN 1, MITOCHONDRIAL"/>
    <property type="match status" value="1"/>
</dbReference>
<dbReference type="GO" id="GO:0005743">
    <property type="term" value="C:mitochondrial inner membrane"/>
    <property type="evidence" value="ECO:0000318"/>
    <property type="project" value="GO_Central"/>
</dbReference>
<dbReference type="PANTHER" id="PTHR13333">
    <property type="entry name" value="M-AAA PROTEASE-INTERACTING PROTEIN 1, MITOCHONDRIAL"/>
    <property type="match status" value="1"/>
</dbReference>
<dbReference type="OrthoDB" id="7249367at2759"/>
<dbReference type="Proteomes" id="UP000000437">
    <property type="component" value="Chromosome 16"/>
</dbReference>
<dbReference type="ZFIN" id="ZDB-GENE-141222-46">
    <property type="gene designation" value="si:dkey-82o10.4"/>
</dbReference>
<evidence type="ECO:0000313" key="2">
    <source>
        <dbReference type="RefSeq" id="XP_001338258.2"/>
    </source>
</evidence>
<proteinExistence type="predicted"/>
<evidence type="ECO:0000313" key="1">
    <source>
        <dbReference type="Proteomes" id="UP000000437"/>
    </source>
</evidence>
<dbReference type="RefSeq" id="XP_001338258.2">
    <property type="nucleotide sequence ID" value="XM_001338222.7"/>
</dbReference>
<dbReference type="AlphaFoldDB" id="A0A8M1PZ80"/>
<dbReference type="GO" id="GO:0043022">
    <property type="term" value="F:ribosome binding"/>
    <property type="evidence" value="ECO:0000318"/>
    <property type="project" value="GO_Central"/>
</dbReference>
<dbReference type="GO" id="GO:0032979">
    <property type="term" value="P:protein insertion into mitochondrial inner membrane from matrix"/>
    <property type="evidence" value="ECO:0000318"/>
    <property type="project" value="GO_Central"/>
</dbReference>
<dbReference type="AGR" id="ZFIN:ZDB-GENE-141222-46"/>
<evidence type="ECO:0000313" key="3">
    <source>
        <dbReference type="ZFIN" id="ZDB-GENE-141222-46"/>
    </source>
</evidence>
<sequence>MQRLACLAARRELASLAIRWNRNILYPKHETLCQPWWHQRARAHAICVTSPERAWHHLRRRCAQFSGQQRRYNSKDADKKDSGRPVITVVGTPDPILWIRNKVILFLTELYFGLKFNVEFDNGVKQAAVHVSDLLSKGNFEELRSVMSREAVENIRKKCRALSETQKRQLAISLDDIIFVLPEDVSVFFDQRGRKFIYITMRLWYLSSADVPEDPDGTRIFKIDLTAEQEPQKIITAVYEFYQELSAGGNPEWTVTRLWHWKQLE</sequence>
<organism evidence="1 2">
    <name type="scientific">Danio rerio</name>
    <name type="common">Zebrafish</name>
    <name type="synonym">Brachydanio rerio</name>
    <dbReference type="NCBI Taxonomy" id="7955"/>
    <lineage>
        <taxon>Eukaryota</taxon>
        <taxon>Metazoa</taxon>
        <taxon>Chordata</taxon>
        <taxon>Craniata</taxon>
        <taxon>Vertebrata</taxon>
        <taxon>Euteleostomi</taxon>
        <taxon>Actinopterygii</taxon>
        <taxon>Neopterygii</taxon>
        <taxon>Teleostei</taxon>
        <taxon>Ostariophysi</taxon>
        <taxon>Cypriniformes</taxon>
        <taxon>Danionidae</taxon>
        <taxon>Danioninae</taxon>
        <taxon>Danio</taxon>
    </lineage>
</organism>
<reference evidence="2" key="1">
    <citation type="submission" date="2025-08" db="UniProtKB">
        <authorList>
            <consortium name="RefSeq"/>
        </authorList>
    </citation>
    <scope>IDENTIFICATION</scope>
    <source>
        <strain evidence="2">Tuebingen</strain>
        <tissue evidence="2">Fibroblasts and whole tissue</tissue>
    </source>
</reference>
<keyword evidence="1" id="KW-1185">Reference proteome</keyword>
<gene>
    <name evidence="2 3" type="primary">si:dkey-82o10.4</name>
</gene>